<evidence type="ECO:0000313" key="3">
    <source>
        <dbReference type="Proteomes" id="UP000321812"/>
    </source>
</evidence>
<dbReference type="CDD" id="cd09030">
    <property type="entry name" value="DUF1425"/>
    <property type="match status" value="1"/>
</dbReference>
<dbReference type="AlphaFoldDB" id="A0A562XCI7"/>
<feature type="chain" id="PRO_5021955054" evidence="1">
    <location>
        <begin position="20"/>
        <end position="128"/>
    </location>
</feature>
<dbReference type="PROSITE" id="PS51257">
    <property type="entry name" value="PROKAR_LIPOPROTEIN"/>
    <property type="match status" value="1"/>
</dbReference>
<dbReference type="Gene3D" id="2.60.40.3230">
    <property type="match status" value="1"/>
</dbReference>
<sequence>MKKFAVLLFGLLFVSCANNQNVVLEDHIYDSSLVSFESIDMDIVSDIRKKFNALGLLQAQVILKSKFDKTIFYKIDWLDDSGFVLRNSIDEHYHSIELKAHREFVLNKIAQDKRAKSFKIYFTSKGSK</sequence>
<dbReference type="Pfam" id="PF07233">
    <property type="entry name" value="DUF1425"/>
    <property type="match status" value="1"/>
</dbReference>
<dbReference type="Proteomes" id="UP000321812">
    <property type="component" value="Unassembled WGS sequence"/>
</dbReference>
<dbReference type="InterPro" id="IPR010824">
    <property type="entry name" value="DUF1425"/>
</dbReference>
<gene>
    <name evidence="2" type="ORF">YZ82_07010</name>
</gene>
<evidence type="ECO:0000313" key="2">
    <source>
        <dbReference type="EMBL" id="TWO19830.1"/>
    </source>
</evidence>
<dbReference type="RefSeq" id="WP_147497443.1">
    <property type="nucleotide sequence ID" value="NZ_VOAP01000016.1"/>
</dbReference>
<comment type="caution">
    <text evidence="2">The sequence shown here is derived from an EMBL/GenBank/DDBJ whole genome shotgun (WGS) entry which is preliminary data.</text>
</comment>
<name>A0A562XCI7_CAMHY</name>
<protein>
    <submittedName>
        <fullName evidence="2">DUF1425 domain-containing protein</fullName>
    </submittedName>
</protein>
<dbReference type="EMBL" id="VOAP01000016">
    <property type="protein sequence ID" value="TWO19830.1"/>
    <property type="molecule type" value="Genomic_DNA"/>
</dbReference>
<reference evidence="2 3" key="1">
    <citation type="submission" date="2019-07" db="EMBL/GenBank/DDBJ databases">
        <title>Rapid identification of Enteric Bacteria from Whole Genome Sequences (WGS) using Average Nucleotide Identity (ANI).</title>
        <authorList>
            <person name="Lane C."/>
        </authorList>
    </citation>
    <scope>NUCLEOTIDE SEQUENCE [LARGE SCALE GENOMIC DNA]</scope>
    <source>
        <strain evidence="2 3">D2411</strain>
    </source>
</reference>
<proteinExistence type="predicted"/>
<accession>A0A562XCI7</accession>
<feature type="signal peptide" evidence="1">
    <location>
        <begin position="1"/>
        <end position="19"/>
    </location>
</feature>
<dbReference type="InterPro" id="IPR038483">
    <property type="entry name" value="YcfL-like_sf"/>
</dbReference>
<organism evidence="2 3">
    <name type="scientific">Campylobacter hyointestinalis</name>
    <dbReference type="NCBI Taxonomy" id="198"/>
    <lineage>
        <taxon>Bacteria</taxon>
        <taxon>Pseudomonadati</taxon>
        <taxon>Campylobacterota</taxon>
        <taxon>Epsilonproteobacteria</taxon>
        <taxon>Campylobacterales</taxon>
        <taxon>Campylobacteraceae</taxon>
        <taxon>Campylobacter</taxon>
    </lineage>
</organism>
<evidence type="ECO:0000256" key="1">
    <source>
        <dbReference type="SAM" id="SignalP"/>
    </source>
</evidence>
<keyword evidence="1" id="KW-0732">Signal</keyword>